<name>A0A267E8Y6_9PLAT</name>
<comment type="caution">
    <text evidence="2">The sequence shown here is derived from an EMBL/GenBank/DDBJ whole genome shotgun (WGS) entry which is preliminary data.</text>
</comment>
<feature type="region of interest" description="Disordered" evidence="1">
    <location>
        <begin position="1"/>
        <end position="67"/>
    </location>
</feature>
<accession>A0A267E8Y6</accession>
<dbReference type="EMBL" id="NIVC01001263">
    <property type="protein sequence ID" value="PAA70157.1"/>
    <property type="molecule type" value="Genomic_DNA"/>
</dbReference>
<reference evidence="2 4" key="1">
    <citation type="submission" date="2017-06" db="EMBL/GenBank/DDBJ databases">
        <title>A platform for efficient transgenesis in Macrostomum lignano, a flatworm model organism for stem cell research.</title>
        <authorList>
            <person name="Berezikov E."/>
        </authorList>
    </citation>
    <scope>NUCLEOTIDE SEQUENCE [LARGE SCALE GENOMIC DNA]</scope>
    <source>
        <strain evidence="2">DV1</strain>
        <tissue evidence="2">Whole organism</tissue>
    </source>
</reference>
<organism evidence="2 4">
    <name type="scientific">Macrostomum lignano</name>
    <dbReference type="NCBI Taxonomy" id="282301"/>
    <lineage>
        <taxon>Eukaryota</taxon>
        <taxon>Metazoa</taxon>
        <taxon>Spiralia</taxon>
        <taxon>Lophotrochozoa</taxon>
        <taxon>Platyhelminthes</taxon>
        <taxon>Rhabditophora</taxon>
        <taxon>Macrostomorpha</taxon>
        <taxon>Macrostomida</taxon>
        <taxon>Macrostomidae</taxon>
        <taxon>Macrostomum</taxon>
    </lineage>
</organism>
<sequence length="101" mass="10995">MAKPNTDLESAAIDDDVDYESNQQNFDHNDSRVTEVSFISEKPASNARECAGVHHESQPHPQPPPRPTLATLAASAKLLSRFGSQPKAITVEDIVRVSISN</sequence>
<keyword evidence="4" id="KW-1185">Reference proteome</keyword>
<evidence type="ECO:0000313" key="3">
    <source>
        <dbReference type="EMBL" id="PAA70157.1"/>
    </source>
</evidence>
<dbReference type="Proteomes" id="UP000215902">
    <property type="component" value="Unassembled WGS sequence"/>
</dbReference>
<evidence type="ECO:0000256" key="1">
    <source>
        <dbReference type="SAM" id="MobiDB-lite"/>
    </source>
</evidence>
<gene>
    <name evidence="3" type="ORF">BOX15_Mlig007906g1</name>
    <name evidence="2" type="ORF">BOX15_Mlig007906g3</name>
</gene>
<dbReference type="EMBL" id="NIVC01002498">
    <property type="protein sequence ID" value="PAA57364.1"/>
    <property type="molecule type" value="Genomic_DNA"/>
</dbReference>
<proteinExistence type="predicted"/>
<evidence type="ECO:0000313" key="4">
    <source>
        <dbReference type="Proteomes" id="UP000215902"/>
    </source>
</evidence>
<evidence type="ECO:0000313" key="2">
    <source>
        <dbReference type="EMBL" id="PAA57364.1"/>
    </source>
</evidence>
<protein>
    <submittedName>
        <fullName evidence="2">Uncharacterized protein</fullName>
    </submittedName>
</protein>
<dbReference type="AlphaFoldDB" id="A0A267E8Y6"/>